<keyword evidence="7 11" id="KW-1133">Transmembrane helix</keyword>
<feature type="compositionally biased region" description="Basic residues" evidence="12">
    <location>
        <begin position="84"/>
        <end position="93"/>
    </location>
</feature>
<gene>
    <name evidence="15" type="ORF">BEMITA_LOCUS5520</name>
</gene>
<evidence type="ECO:0000256" key="1">
    <source>
        <dbReference type="ARBA" id="ARBA00004651"/>
    </source>
</evidence>
<dbReference type="SUPFAM" id="SSF55804">
    <property type="entry name" value="Phoshotransferase/anion transport protein"/>
    <property type="match status" value="1"/>
</dbReference>
<evidence type="ECO:0000256" key="4">
    <source>
        <dbReference type="ARBA" id="ARBA00022475"/>
    </source>
</evidence>
<dbReference type="PANTHER" id="PTHR11453">
    <property type="entry name" value="ANION EXCHANGE PROTEIN"/>
    <property type="match status" value="1"/>
</dbReference>
<feature type="transmembrane region" description="Helical" evidence="11">
    <location>
        <begin position="869"/>
        <end position="894"/>
    </location>
</feature>
<feature type="region of interest" description="Disordered" evidence="12">
    <location>
        <begin position="46"/>
        <end position="297"/>
    </location>
</feature>
<feature type="compositionally biased region" description="Polar residues" evidence="12">
    <location>
        <begin position="136"/>
        <end position="152"/>
    </location>
</feature>
<feature type="region of interest" description="Disordered" evidence="12">
    <location>
        <begin position="1"/>
        <end position="28"/>
    </location>
</feature>
<evidence type="ECO:0000256" key="6">
    <source>
        <dbReference type="ARBA" id="ARBA00022692"/>
    </source>
</evidence>
<dbReference type="GO" id="GO:0008509">
    <property type="term" value="F:monoatomic anion transmembrane transporter activity"/>
    <property type="evidence" value="ECO:0007669"/>
    <property type="project" value="InterPro"/>
</dbReference>
<protein>
    <recommendedName>
        <fullName evidence="11">Anion exchange protein</fullName>
    </recommendedName>
</protein>
<comment type="similarity">
    <text evidence="2 11">Belongs to the anion exchanger (TC 2.A.31) family.</text>
</comment>
<feature type="compositionally biased region" description="Basic and acidic residues" evidence="12">
    <location>
        <begin position="286"/>
        <end position="297"/>
    </location>
</feature>
<keyword evidence="16" id="KW-1185">Reference proteome</keyword>
<dbReference type="Gene3D" id="3.40.930.10">
    <property type="entry name" value="Mannitol-specific EII, Chain A"/>
    <property type="match status" value="1"/>
</dbReference>
<evidence type="ECO:0000256" key="3">
    <source>
        <dbReference type="ARBA" id="ARBA00022448"/>
    </source>
</evidence>
<reference evidence="15" key="1">
    <citation type="submission" date="2021-12" db="EMBL/GenBank/DDBJ databases">
        <authorList>
            <person name="King R."/>
        </authorList>
    </citation>
    <scope>NUCLEOTIDE SEQUENCE</scope>
</reference>
<feature type="region of interest" description="Disordered" evidence="12">
    <location>
        <begin position="1298"/>
        <end position="1320"/>
    </location>
</feature>
<dbReference type="FunFam" id="3.40.930.10:FF:000020">
    <property type="entry name" value="Anion exchange protein"/>
    <property type="match status" value="1"/>
</dbReference>
<dbReference type="NCBIfam" id="TIGR00834">
    <property type="entry name" value="ae"/>
    <property type="match status" value="1"/>
</dbReference>
<dbReference type="InterPro" id="IPR013769">
    <property type="entry name" value="Band3_cytoplasmic_dom"/>
</dbReference>
<organism evidence="15 16">
    <name type="scientific">Bemisia tabaci</name>
    <name type="common">Sweetpotato whitefly</name>
    <name type="synonym">Aleurodes tabaci</name>
    <dbReference type="NCBI Taxonomy" id="7038"/>
    <lineage>
        <taxon>Eukaryota</taxon>
        <taxon>Metazoa</taxon>
        <taxon>Ecdysozoa</taxon>
        <taxon>Arthropoda</taxon>
        <taxon>Hexapoda</taxon>
        <taxon>Insecta</taxon>
        <taxon>Pterygota</taxon>
        <taxon>Neoptera</taxon>
        <taxon>Paraneoptera</taxon>
        <taxon>Hemiptera</taxon>
        <taxon>Sternorrhyncha</taxon>
        <taxon>Aleyrodoidea</taxon>
        <taxon>Aleyrodidae</taxon>
        <taxon>Aleyrodinae</taxon>
        <taxon>Bemisia</taxon>
    </lineage>
</organism>
<keyword evidence="5" id="KW-0039">Anion exchange</keyword>
<feature type="compositionally biased region" description="Basic and acidic residues" evidence="12">
    <location>
        <begin position="56"/>
        <end position="68"/>
    </location>
</feature>
<keyword evidence="4" id="KW-1003">Cell membrane</keyword>
<feature type="compositionally biased region" description="Pro residues" evidence="12">
    <location>
        <begin position="155"/>
        <end position="164"/>
    </location>
</feature>
<evidence type="ECO:0000256" key="10">
    <source>
        <dbReference type="ARBA" id="ARBA00049347"/>
    </source>
</evidence>
<feature type="domain" description="Bicarbonate transporter-like transmembrane" evidence="13">
    <location>
        <begin position="755"/>
        <end position="1300"/>
    </location>
</feature>
<dbReference type="GO" id="GO:0005452">
    <property type="term" value="F:solute:inorganic anion antiporter activity"/>
    <property type="evidence" value="ECO:0007669"/>
    <property type="project" value="InterPro"/>
</dbReference>
<evidence type="ECO:0000256" key="2">
    <source>
        <dbReference type="ARBA" id="ARBA00010993"/>
    </source>
</evidence>
<feature type="transmembrane region" description="Helical" evidence="11">
    <location>
        <begin position="1112"/>
        <end position="1135"/>
    </location>
</feature>
<dbReference type="Pfam" id="PF07565">
    <property type="entry name" value="Band_3_cyto"/>
    <property type="match status" value="1"/>
</dbReference>
<dbReference type="InterPro" id="IPR011531">
    <property type="entry name" value="HCO3_transpt-like_TM_dom"/>
</dbReference>
<dbReference type="InterPro" id="IPR016152">
    <property type="entry name" value="PTrfase/Anion_transptr"/>
</dbReference>
<dbReference type="GO" id="GO:0015701">
    <property type="term" value="P:bicarbonate transport"/>
    <property type="evidence" value="ECO:0007669"/>
    <property type="project" value="TreeGrafter"/>
</dbReference>
<feature type="transmembrane region" description="Helical" evidence="11">
    <location>
        <begin position="981"/>
        <end position="999"/>
    </location>
</feature>
<comment type="subcellular location">
    <subcellularLocation>
        <location evidence="1">Cell membrane</location>
        <topology evidence="1">Multi-pass membrane protein</topology>
    </subcellularLocation>
    <subcellularLocation>
        <location evidence="11">Membrane</location>
        <topology evidence="11">Multi-pass membrane protein</topology>
    </subcellularLocation>
</comment>
<feature type="compositionally biased region" description="Polar residues" evidence="12">
    <location>
        <begin position="94"/>
        <end position="118"/>
    </location>
</feature>
<feature type="compositionally biased region" description="Basic residues" evidence="12">
    <location>
        <begin position="267"/>
        <end position="285"/>
    </location>
</feature>
<feature type="transmembrane region" description="Helical" evidence="11">
    <location>
        <begin position="818"/>
        <end position="849"/>
    </location>
</feature>
<dbReference type="PANTHER" id="PTHR11453:SF47">
    <property type="entry name" value="ANION EXCHANGE PROTEIN"/>
    <property type="match status" value="1"/>
</dbReference>
<dbReference type="Gene3D" id="1.10.287.570">
    <property type="entry name" value="Helical hairpin bin"/>
    <property type="match status" value="1"/>
</dbReference>
<evidence type="ECO:0000256" key="7">
    <source>
        <dbReference type="ARBA" id="ARBA00022989"/>
    </source>
</evidence>
<dbReference type="PRINTS" id="PR01231">
    <property type="entry name" value="HCO3TRNSPORT"/>
</dbReference>
<evidence type="ECO:0000313" key="15">
    <source>
        <dbReference type="EMBL" id="CAH0768373.1"/>
    </source>
</evidence>
<keyword evidence="9 11" id="KW-0472">Membrane</keyword>
<keyword evidence="8 11" id="KW-0406">Ion transport</keyword>
<evidence type="ECO:0000256" key="11">
    <source>
        <dbReference type="RuleBase" id="RU362035"/>
    </source>
</evidence>
<keyword evidence="6 11" id="KW-0812">Transmembrane</keyword>
<accession>A0A9P0CB17</accession>
<dbReference type="GO" id="GO:0005886">
    <property type="term" value="C:plasma membrane"/>
    <property type="evidence" value="ECO:0007669"/>
    <property type="project" value="UniProtKB-SubCell"/>
</dbReference>
<proteinExistence type="inferred from homology"/>
<feature type="compositionally biased region" description="Polar residues" evidence="12">
    <location>
        <begin position="167"/>
        <end position="187"/>
    </location>
</feature>
<keyword evidence="3 11" id="KW-0813">Transport</keyword>
<evidence type="ECO:0000256" key="5">
    <source>
        <dbReference type="ARBA" id="ARBA00022681"/>
    </source>
</evidence>
<feature type="transmembrane region" description="Helical" evidence="11">
    <location>
        <begin position="1015"/>
        <end position="1034"/>
    </location>
</feature>
<dbReference type="EMBL" id="OU963864">
    <property type="protein sequence ID" value="CAH0768373.1"/>
    <property type="molecule type" value="Genomic_DNA"/>
</dbReference>
<feature type="transmembrane region" description="Helical" evidence="11">
    <location>
        <begin position="901"/>
        <end position="923"/>
    </location>
</feature>
<feature type="domain" description="Band 3 cytoplasmic" evidence="14">
    <location>
        <begin position="376"/>
        <end position="701"/>
    </location>
</feature>
<evidence type="ECO:0000256" key="12">
    <source>
        <dbReference type="SAM" id="MobiDB-lite"/>
    </source>
</evidence>
<evidence type="ECO:0000259" key="14">
    <source>
        <dbReference type="Pfam" id="PF07565"/>
    </source>
</evidence>
<evidence type="ECO:0000313" key="16">
    <source>
        <dbReference type="Proteomes" id="UP001152759"/>
    </source>
</evidence>
<feature type="transmembrane region" description="Helical" evidence="11">
    <location>
        <begin position="1073"/>
        <end position="1091"/>
    </location>
</feature>
<evidence type="ECO:0000256" key="8">
    <source>
        <dbReference type="ARBA" id="ARBA00023065"/>
    </source>
</evidence>
<sequence length="1320" mass="147911">MSEFPSRKISLLRVRSTDGDGPETGPNLDEEMEKVFAMEGERFDVARLASSPEATPPEKRFNERDYSFHRKKSYPHTHVPLKAIHSRSMKKRSSVPTRDSSESNEVSSGDAQKRSPSLSEKGVSEAVAENGGEISVGQSIPAQDSFDDSSQAPKPSIPPTPPPVDFKTSNQALNEGSSSPAGCQISSPDCEESSTRDVLFSSGSEPQISERAATLPDASILSSSPDRRVQFEIDGIEEEHGTQLIPLVERKTTTGDVEDSPQDSDKRSKRRHSGRHYYHHKSRKHSTSEDPKKRKRSGAEYLDKECYNALIAQIEEDTLLQDIDREELARHRYDIAKGKRRYSTKTKNQIPPHDALATISRFPYQVYKKFFDHSPHEIFVQLDELCGTGEDREWKETARWIKYEEDVEEGAERWGQPHVASLSFHSLLNLRRCLETGVVLLDLEEKDLPGVAYRVVEKMVTAELINPGDHTKVMRALLLRHRHVENHDRFKFSVRRNNSSYTSLQSEEGAGSLDEVSIHLKNNNIHEDSKHKIKVIPSASNLEVSTVSKVTQDAENKNGLTHHAIDMKEETTYMSSSEDLSRKAQKESILKRIPVDAEATTVLVGAVDFLEQPTIAFVRLAEGILLPSITEVTIPVRFMFILLGPPDAELDYHEIGRSISTLMSNVEFHKSAYKATERKDLLSAINEFLDCSIVLPPGDWERQALLPFRELKAKSEAIRRRQIRAKVKHETQKALASPGDGGKKPPIDPLQRTKRPFGGLFNDMKRRFPLYASDFKDGLNLQCLAAAIFMYFAALSGAIAFGGLLADKTSNLMGISETLVSTAIMGVIFALFAGQPLVIIGTTGPLLLFDESLFSFCKKNNVEFLTMRVYIGFWLGVIALLVAAVEGSVFVKVFTRFSEEIFSSLISLLYIHESLLKILALFYLHPLLTLDSYCAKSTHSIITRSAPYLAPSNNSSSHLDVNARKIQDPIFEPKVTNQPNTALFCLILALGTFFIAYYLRHFRNSKFLGRSARRALGDFGVPIAIVTMVALDYFNPQTYTEKLKVPEGLSPSNPEERSWIIPPTGVHLPVQTWTMFAACIPALLVYILLFMETHICELIIDKKERKLKKGSGFHLDIVLVCMLNVGCGLMGAPWMCAATVRSVTHVSSVTVMSRTHAPGEKPHIIDVKEQRVSALIVSVSVGLSVLMSPLLRLVPMSVLFGVFLYMGISSLNGVQFFERLRLFFMPVKHHSQATYVRKVQTMKMHLFTIIQLLCLVVLWIVKSTAISLAFPFFLILMIPLRAQLRFIFTPAELRALDSDEPDVDDKEDEPDFYTEALLPG</sequence>
<dbReference type="Pfam" id="PF00955">
    <property type="entry name" value="HCO3_cotransp"/>
    <property type="match status" value="1"/>
</dbReference>
<dbReference type="PRINTS" id="PR00165">
    <property type="entry name" value="ANIONEXCHNGR"/>
</dbReference>
<feature type="transmembrane region" description="Helical" evidence="11">
    <location>
        <begin position="784"/>
        <end position="806"/>
    </location>
</feature>
<dbReference type="InterPro" id="IPR001717">
    <property type="entry name" value="Anion_exchange"/>
</dbReference>
<comment type="catalytic activity">
    <reaction evidence="10">
        <text>hydrogencarbonate(in) + chloride(out) = hydrogencarbonate(out) + chloride(in)</text>
        <dbReference type="Rhea" id="RHEA:72363"/>
        <dbReference type="ChEBI" id="CHEBI:17544"/>
        <dbReference type="ChEBI" id="CHEBI:17996"/>
    </reaction>
</comment>
<name>A0A9P0CB17_BEMTA</name>
<feature type="transmembrane region" description="Helical" evidence="11">
    <location>
        <begin position="1249"/>
        <end position="1276"/>
    </location>
</feature>
<dbReference type="FunFam" id="1.10.287.570:FF:000001">
    <property type="entry name" value="Anion exchange protein"/>
    <property type="match status" value="1"/>
</dbReference>
<dbReference type="KEGG" id="btab:109044226"/>
<dbReference type="GO" id="GO:0051453">
    <property type="term" value="P:regulation of intracellular pH"/>
    <property type="evidence" value="ECO:0007669"/>
    <property type="project" value="TreeGrafter"/>
</dbReference>
<evidence type="ECO:0000259" key="13">
    <source>
        <dbReference type="Pfam" id="PF00955"/>
    </source>
</evidence>
<evidence type="ECO:0000256" key="9">
    <source>
        <dbReference type="ARBA" id="ARBA00023136"/>
    </source>
</evidence>
<feature type="region of interest" description="Disordered" evidence="12">
    <location>
        <begin position="729"/>
        <end position="754"/>
    </location>
</feature>
<dbReference type="Proteomes" id="UP001152759">
    <property type="component" value="Chromosome 3"/>
</dbReference>
<feature type="transmembrane region" description="Helical" evidence="11">
    <location>
        <begin position="1198"/>
        <end position="1217"/>
    </location>
</feature>
<feature type="compositionally biased region" description="Acidic residues" evidence="12">
    <location>
        <begin position="1298"/>
        <end position="1312"/>
    </location>
</feature>
<dbReference type="InterPro" id="IPR003020">
    <property type="entry name" value="HCO3_transpt_euk"/>
</dbReference>